<sequence>MVDRDASRARTGGILGSVQRRFFFFGYGGRPEAPRAGCLIGVAQI</sequence>
<organism evidence="1 2">
    <name type="scientific">Carbonactinospora thermoautotrophica</name>
    <dbReference type="NCBI Taxonomy" id="1469144"/>
    <lineage>
        <taxon>Bacteria</taxon>
        <taxon>Bacillati</taxon>
        <taxon>Actinomycetota</taxon>
        <taxon>Actinomycetes</taxon>
        <taxon>Kitasatosporales</taxon>
        <taxon>Carbonactinosporaceae</taxon>
        <taxon>Carbonactinospora</taxon>
    </lineage>
</organism>
<dbReference type="AlphaFoldDB" id="A0A132MUW1"/>
<gene>
    <name evidence="1" type="ORF">LI90_2673</name>
</gene>
<comment type="caution">
    <text evidence="1">The sequence shown here is derived from an EMBL/GenBank/DDBJ whole genome shotgun (WGS) entry which is preliminary data.</text>
</comment>
<name>A0A132MUW1_9ACTN</name>
<protein>
    <submittedName>
        <fullName evidence="1">Uncharacterized protein</fullName>
    </submittedName>
</protein>
<dbReference type="Proteomes" id="UP000070188">
    <property type="component" value="Unassembled WGS sequence"/>
</dbReference>
<dbReference type="PATRIC" id="fig|1469144.10.peg.2890"/>
<evidence type="ECO:0000313" key="2">
    <source>
        <dbReference type="Proteomes" id="UP000070188"/>
    </source>
</evidence>
<dbReference type="EMBL" id="LAXD01000001">
    <property type="protein sequence ID" value="KWX01641.1"/>
    <property type="molecule type" value="Genomic_DNA"/>
</dbReference>
<keyword evidence="2" id="KW-1185">Reference proteome</keyword>
<proteinExistence type="predicted"/>
<accession>A0A132MUW1</accession>
<dbReference type="STRING" id="1469144.LI90_2673"/>
<evidence type="ECO:0000313" key="1">
    <source>
        <dbReference type="EMBL" id="KWX01641.1"/>
    </source>
</evidence>
<reference evidence="2" key="1">
    <citation type="submission" date="2015-04" db="EMBL/GenBank/DDBJ databases">
        <title>Physiological reanalysis, assessment of diazotrophy, and genome sequences of multiple isolates of Streptomyces thermoautotrophicus.</title>
        <authorList>
            <person name="MacKellar D.C."/>
            <person name="Lieber L."/>
            <person name="Norman J."/>
            <person name="Bolger A."/>
            <person name="Tobin C."/>
            <person name="Murray J.W."/>
            <person name="Chang R."/>
            <person name="Ford T."/>
            <person name="Nguyen P.Q."/>
            <person name="Woodward J."/>
            <person name="Permingeat H."/>
            <person name="Joshi N.S."/>
            <person name="Silver P.A."/>
            <person name="Usadel B."/>
            <person name="Rutherford A.W."/>
            <person name="Friesen M."/>
            <person name="Prell J."/>
        </authorList>
    </citation>
    <scope>NUCLEOTIDE SEQUENCE [LARGE SCALE GENOMIC DNA]</scope>
    <source>
        <strain evidence="2">H1</strain>
    </source>
</reference>